<comment type="caution">
    <text evidence="2">The sequence shown here is derived from an EMBL/GenBank/DDBJ whole genome shotgun (WGS) entry which is preliminary data.</text>
</comment>
<feature type="signal peptide" evidence="1">
    <location>
        <begin position="1"/>
        <end position="25"/>
    </location>
</feature>
<dbReference type="Proteomes" id="UP001602058">
    <property type="component" value="Unassembled WGS sequence"/>
</dbReference>
<accession>A0ABW6UKQ9</accession>
<evidence type="ECO:0000313" key="2">
    <source>
        <dbReference type="EMBL" id="MFF4524003.1"/>
    </source>
</evidence>
<reference evidence="2 3" key="1">
    <citation type="submission" date="2024-10" db="EMBL/GenBank/DDBJ databases">
        <title>The Natural Products Discovery Center: Release of the First 8490 Sequenced Strains for Exploring Actinobacteria Biosynthetic Diversity.</title>
        <authorList>
            <person name="Kalkreuter E."/>
            <person name="Kautsar S.A."/>
            <person name="Yang D."/>
            <person name="Bader C.D."/>
            <person name="Teijaro C.N."/>
            <person name="Fluegel L."/>
            <person name="Davis C.M."/>
            <person name="Simpson J.R."/>
            <person name="Lauterbach L."/>
            <person name="Steele A.D."/>
            <person name="Gui C."/>
            <person name="Meng S."/>
            <person name="Li G."/>
            <person name="Viehrig K."/>
            <person name="Ye F."/>
            <person name="Su P."/>
            <person name="Kiefer A.F."/>
            <person name="Nichols A."/>
            <person name="Cepeda A.J."/>
            <person name="Yan W."/>
            <person name="Fan B."/>
            <person name="Jiang Y."/>
            <person name="Adhikari A."/>
            <person name="Zheng C.-J."/>
            <person name="Schuster L."/>
            <person name="Cowan T.M."/>
            <person name="Smanski M.J."/>
            <person name="Chevrette M.G."/>
            <person name="De Carvalho L.P.S."/>
            <person name="Shen B."/>
        </authorList>
    </citation>
    <scope>NUCLEOTIDE SEQUENCE [LARGE SCALE GENOMIC DNA]</scope>
    <source>
        <strain evidence="2 3">NPDC001390</strain>
    </source>
</reference>
<gene>
    <name evidence="2" type="ORF">ACFY1D_21670</name>
</gene>
<sequence>MFKRTTTLAIATLLAGLSVAPVAEAAQTHSLAASSVTLYSKADGQGNSVSYAQPGDVPLVQFTAKSAKNTTNREVKLWSQVTAAGKCGGTYRSVPADGRIKNLDPAKTVRCIQF</sequence>
<keyword evidence="1" id="KW-0732">Signal</keyword>
<keyword evidence="3" id="KW-1185">Reference proteome</keyword>
<organism evidence="2 3">
    <name type="scientific">Streptomyces bluensis</name>
    <dbReference type="NCBI Taxonomy" id="33897"/>
    <lineage>
        <taxon>Bacteria</taxon>
        <taxon>Bacillati</taxon>
        <taxon>Actinomycetota</taxon>
        <taxon>Actinomycetes</taxon>
        <taxon>Kitasatosporales</taxon>
        <taxon>Streptomycetaceae</taxon>
        <taxon>Streptomyces</taxon>
    </lineage>
</organism>
<proteinExistence type="predicted"/>
<evidence type="ECO:0000313" key="3">
    <source>
        <dbReference type="Proteomes" id="UP001602058"/>
    </source>
</evidence>
<evidence type="ECO:0000256" key="1">
    <source>
        <dbReference type="SAM" id="SignalP"/>
    </source>
</evidence>
<protein>
    <submittedName>
        <fullName evidence="2">Uncharacterized protein</fullName>
    </submittedName>
</protein>
<feature type="chain" id="PRO_5046323553" evidence="1">
    <location>
        <begin position="26"/>
        <end position="114"/>
    </location>
</feature>
<name>A0ABW6UKQ9_9ACTN</name>
<dbReference type="EMBL" id="JBIAWJ010000011">
    <property type="protein sequence ID" value="MFF4524003.1"/>
    <property type="molecule type" value="Genomic_DNA"/>
</dbReference>
<dbReference type="RefSeq" id="WP_351079181.1">
    <property type="nucleotide sequence ID" value="NZ_JBEOZG010000006.1"/>
</dbReference>